<feature type="region of interest" description="Disordered" evidence="1">
    <location>
        <begin position="1"/>
        <end position="21"/>
    </location>
</feature>
<dbReference type="Proteomes" id="UP001219956">
    <property type="component" value="Unassembled WGS sequence"/>
</dbReference>
<accession>A0ABT5J0L7</accession>
<feature type="compositionally biased region" description="Low complexity" evidence="1">
    <location>
        <begin position="8"/>
        <end position="19"/>
    </location>
</feature>
<dbReference type="RefSeq" id="WP_272752255.1">
    <property type="nucleotide sequence ID" value="NZ_JAQQLF010000014.1"/>
</dbReference>
<evidence type="ECO:0000313" key="3">
    <source>
        <dbReference type="Proteomes" id="UP001219956"/>
    </source>
</evidence>
<proteinExistence type="predicted"/>
<evidence type="ECO:0000256" key="1">
    <source>
        <dbReference type="SAM" id="MobiDB-lite"/>
    </source>
</evidence>
<protein>
    <recommendedName>
        <fullName evidence="4">Phasin protein</fullName>
    </recommendedName>
</protein>
<comment type="caution">
    <text evidence="2">The sequence shown here is derived from an EMBL/GenBank/DDBJ whole genome shotgun (WGS) entry which is preliminary data.</text>
</comment>
<evidence type="ECO:0008006" key="4">
    <source>
        <dbReference type="Google" id="ProtNLM"/>
    </source>
</evidence>
<dbReference type="EMBL" id="JAQQLF010000014">
    <property type="protein sequence ID" value="MDC7717948.1"/>
    <property type="molecule type" value="Genomic_DNA"/>
</dbReference>
<name>A0ABT5J0L7_9NEIS</name>
<gene>
    <name evidence="2" type="ORF">PQU95_12065</name>
</gene>
<reference evidence="2 3" key="1">
    <citation type="submission" date="2023-01" db="EMBL/GenBank/DDBJ databases">
        <title>Novel species of the genus Vogesella isolated from rivers.</title>
        <authorList>
            <person name="Lu H."/>
        </authorList>
    </citation>
    <scope>NUCLEOTIDE SEQUENCE [LARGE SCALE GENOMIC DNA]</scope>
    <source>
        <strain evidence="2 3">DC21W</strain>
    </source>
</reference>
<evidence type="ECO:0000313" key="2">
    <source>
        <dbReference type="EMBL" id="MDC7717948.1"/>
    </source>
</evidence>
<sequence>MTHADPTLPQAAQLPAAPQRPRHGQLLGKLASRQQHNLGTSLAMLPALAHTGTWLSLAQLQAASLQKLIAQQDSWLAQWQGWLHSACQLGQANTVSKLLEQEMNLALRAVQIVGQQAVDLASLQENLEINYGYWASLQTAGSTTTA</sequence>
<keyword evidence="3" id="KW-1185">Reference proteome</keyword>
<organism evidence="2 3">
    <name type="scientific">Vogesella aquatica</name>
    <dbReference type="NCBI Taxonomy" id="2984206"/>
    <lineage>
        <taxon>Bacteria</taxon>
        <taxon>Pseudomonadati</taxon>
        <taxon>Pseudomonadota</taxon>
        <taxon>Betaproteobacteria</taxon>
        <taxon>Neisseriales</taxon>
        <taxon>Chromobacteriaceae</taxon>
        <taxon>Vogesella</taxon>
    </lineage>
</organism>